<keyword evidence="1" id="KW-1133">Transmembrane helix</keyword>
<protein>
    <submittedName>
        <fullName evidence="2">Uncharacterized protein</fullName>
    </submittedName>
</protein>
<proteinExistence type="predicted"/>
<feature type="transmembrane region" description="Helical" evidence="1">
    <location>
        <begin position="64"/>
        <end position="83"/>
    </location>
</feature>
<dbReference type="AlphaFoldDB" id="A0A412FZ00"/>
<gene>
    <name evidence="2" type="ORF">DWY25_10280</name>
</gene>
<keyword evidence="1" id="KW-0472">Membrane</keyword>
<sequence length="164" mass="18734">MKRLHWKALLQIEEIPVVFLLIQLGLGVWEKRGWPIPVPLCSINAGGTCPDIGLITPNCTNIPVYDYAFLFTVFFLITVLLLWKTRKKSLLLELVYWLGVSLYAWSAWFTEFQDLSRNSLLYLAFLRWLTLTFFRDPINFSGFLLLAGVGLKSLFTSLRAVSGG</sequence>
<dbReference type="GeneID" id="83015784"/>
<feature type="transmembrane region" description="Helical" evidence="1">
    <location>
        <begin position="128"/>
        <end position="149"/>
    </location>
</feature>
<keyword evidence="1" id="KW-0812">Transmembrane</keyword>
<evidence type="ECO:0000256" key="1">
    <source>
        <dbReference type="SAM" id="Phobius"/>
    </source>
</evidence>
<dbReference type="Proteomes" id="UP000284178">
    <property type="component" value="Unassembled WGS sequence"/>
</dbReference>
<feature type="transmembrane region" description="Helical" evidence="1">
    <location>
        <begin position="90"/>
        <end position="108"/>
    </location>
</feature>
<comment type="caution">
    <text evidence="2">The sequence shown here is derived from an EMBL/GenBank/DDBJ whole genome shotgun (WGS) entry which is preliminary data.</text>
</comment>
<evidence type="ECO:0000313" key="2">
    <source>
        <dbReference type="EMBL" id="RGR73385.1"/>
    </source>
</evidence>
<keyword evidence="3" id="KW-1185">Reference proteome</keyword>
<dbReference type="RefSeq" id="WP_117895155.1">
    <property type="nucleotide sequence ID" value="NZ_CABJCV010000012.1"/>
</dbReference>
<name>A0A412FZ00_9FIRM</name>
<reference evidence="2 3" key="1">
    <citation type="submission" date="2018-08" db="EMBL/GenBank/DDBJ databases">
        <title>A genome reference for cultivated species of the human gut microbiota.</title>
        <authorList>
            <person name="Zou Y."/>
            <person name="Xue W."/>
            <person name="Luo G."/>
        </authorList>
    </citation>
    <scope>NUCLEOTIDE SEQUENCE [LARGE SCALE GENOMIC DNA]</scope>
    <source>
        <strain evidence="2 3">AF24-29</strain>
    </source>
</reference>
<accession>A0A412FZ00</accession>
<evidence type="ECO:0000313" key="3">
    <source>
        <dbReference type="Proteomes" id="UP000284178"/>
    </source>
</evidence>
<dbReference type="EMBL" id="QRUP01000012">
    <property type="protein sequence ID" value="RGR73385.1"/>
    <property type="molecule type" value="Genomic_DNA"/>
</dbReference>
<organism evidence="2 3">
    <name type="scientific">Holdemania filiformis</name>
    <dbReference type="NCBI Taxonomy" id="61171"/>
    <lineage>
        <taxon>Bacteria</taxon>
        <taxon>Bacillati</taxon>
        <taxon>Bacillota</taxon>
        <taxon>Erysipelotrichia</taxon>
        <taxon>Erysipelotrichales</taxon>
        <taxon>Erysipelotrichaceae</taxon>
        <taxon>Holdemania</taxon>
    </lineage>
</organism>